<dbReference type="InterPro" id="IPR002831">
    <property type="entry name" value="Tscrpt_reg_TrmB_N"/>
</dbReference>
<reference evidence="2 3" key="1">
    <citation type="submission" date="2021-03" db="EMBL/GenBank/DDBJ databases">
        <title>Haloterrigena longa sp. nov. and Haloterrigena limicola sp. nov., extremely halophilic archaea isolated from a salt lake.</title>
        <authorList>
            <person name="Henglin C."/>
        </authorList>
    </citation>
    <scope>NUCLEOTIDE SEQUENCE [LARGE SCALE GENOMIC DNA]</scope>
    <source>
        <strain evidence="2 3">KZCA68</strain>
    </source>
</reference>
<sequence>MYLKDLGLSKYEAHAYVNLLQCGISTAQEFSDGADVPQPRVCDALDELSWK</sequence>
<name>A0A8A2VKF1_9EURY</name>
<feature type="domain" description="Transcription regulator TrmB N-terminal" evidence="1">
    <location>
        <begin position="3"/>
        <end position="49"/>
    </location>
</feature>
<evidence type="ECO:0000259" key="1">
    <source>
        <dbReference type="Pfam" id="PF01978"/>
    </source>
</evidence>
<dbReference type="GeneID" id="300986553"/>
<keyword evidence="3" id="KW-1185">Reference proteome</keyword>
<dbReference type="Pfam" id="PF01978">
    <property type="entry name" value="TrmB"/>
    <property type="match status" value="1"/>
</dbReference>
<evidence type="ECO:0000313" key="3">
    <source>
        <dbReference type="Proteomes" id="UP000663203"/>
    </source>
</evidence>
<dbReference type="RefSeq" id="WP_207290822.1">
    <property type="nucleotide sequence ID" value="NZ_CP071462.1"/>
</dbReference>
<dbReference type="InterPro" id="IPR036388">
    <property type="entry name" value="WH-like_DNA-bd_sf"/>
</dbReference>
<protein>
    <recommendedName>
        <fullName evidence="1">Transcription regulator TrmB N-terminal domain-containing protein</fullName>
    </recommendedName>
</protein>
<dbReference type="AlphaFoldDB" id="A0A8A2VKF1"/>
<dbReference type="Proteomes" id="UP000663203">
    <property type="component" value="Chromosome"/>
</dbReference>
<proteinExistence type="predicted"/>
<accession>A0A8A2VKF1</accession>
<organism evidence="2 3">
    <name type="scientific">Haloterrigena alkaliphila</name>
    <dbReference type="NCBI Taxonomy" id="2816475"/>
    <lineage>
        <taxon>Archaea</taxon>
        <taxon>Methanobacteriati</taxon>
        <taxon>Methanobacteriota</taxon>
        <taxon>Stenosarchaea group</taxon>
        <taxon>Halobacteria</taxon>
        <taxon>Halobacteriales</taxon>
        <taxon>Natrialbaceae</taxon>
        <taxon>Haloterrigena</taxon>
    </lineage>
</organism>
<dbReference type="EMBL" id="CP071462">
    <property type="protein sequence ID" value="QSX01108.1"/>
    <property type="molecule type" value="Genomic_DNA"/>
</dbReference>
<gene>
    <name evidence="2" type="ORF">J0X25_09200</name>
</gene>
<dbReference type="Gene3D" id="1.10.10.10">
    <property type="entry name" value="Winged helix-like DNA-binding domain superfamily/Winged helix DNA-binding domain"/>
    <property type="match status" value="1"/>
</dbReference>
<evidence type="ECO:0000313" key="2">
    <source>
        <dbReference type="EMBL" id="QSX01108.1"/>
    </source>
</evidence>